<accession>A0A0L0DVQ1</accession>
<proteinExistence type="predicted"/>
<dbReference type="GeneID" id="25561958"/>
<dbReference type="Proteomes" id="UP000054408">
    <property type="component" value="Unassembled WGS sequence"/>
</dbReference>
<name>A0A0L0DVQ1_THETB</name>
<protein>
    <submittedName>
        <fullName evidence="2">Uncharacterized protein</fullName>
    </submittedName>
</protein>
<keyword evidence="3" id="KW-1185">Reference proteome</keyword>
<dbReference type="RefSeq" id="XP_013760819.1">
    <property type="nucleotide sequence ID" value="XM_013905365.1"/>
</dbReference>
<feature type="coiled-coil region" evidence="1">
    <location>
        <begin position="35"/>
        <end position="132"/>
    </location>
</feature>
<evidence type="ECO:0000313" key="3">
    <source>
        <dbReference type="Proteomes" id="UP000054408"/>
    </source>
</evidence>
<dbReference type="OrthoDB" id="10013825at2759"/>
<evidence type="ECO:0000313" key="2">
    <source>
        <dbReference type="EMBL" id="KNC56300.1"/>
    </source>
</evidence>
<evidence type="ECO:0000256" key="1">
    <source>
        <dbReference type="SAM" id="Coils"/>
    </source>
</evidence>
<dbReference type="EMBL" id="GL349441">
    <property type="protein sequence ID" value="KNC56300.1"/>
    <property type="molecule type" value="Genomic_DNA"/>
</dbReference>
<reference evidence="2 3" key="1">
    <citation type="submission" date="2010-05" db="EMBL/GenBank/DDBJ databases">
        <title>The Genome Sequence of Thecamonas trahens ATCC 50062.</title>
        <authorList>
            <consortium name="The Broad Institute Genome Sequencing Platform"/>
            <person name="Russ C."/>
            <person name="Cuomo C."/>
            <person name="Shea T."/>
            <person name="Young S.K."/>
            <person name="Zeng Q."/>
            <person name="Koehrsen M."/>
            <person name="Haas B."/>
            <person name="Borodovsky M."/>
            <person name="Guigo R."/>
            <person name="Alvarado L."/>
            <person name="Berlin A."/>
            <person name="Bochicchio J."/>
            <person name="Borenstein D."/>
            <person name="Chapman S."/>
            <person name="Chen Z."/>
            <person name="Freedman E."/>
            <person name="Gellesch M."/>
            <person name="Goldberg J."/>
            <person name="Griggs A."/>
            <person name="Gujja S."/>
            <person name="Heilman E."/>
            <person name="Heiman D."/>
            <person name="Hepburn T."/>
            <person name="Howarth C."/>
            <person name="Jen D."/>
            <person name="Larson L."/>
            <person name="Mehta T."/>
            <person name="Park D."/>
            <person name="Pearson M."/>
            <person name="Roberts A."/>
            <person name="Saif S."/>
            <person name="Shenoy N."/>
            <person name="Sisk P."/>
            <person name="Stolte C."/>
            <person name="Sykes S."/>
            <person name="Thomson T."/>
            <person name="Walk T."/>
            <person name="White J."/>
            <person name="Yandava C."/>
            <person name="Burger G."/>
            <person name="Gray M.W."/>
            <person name="Holland P.W.H."/>
            <person name="King N."/>
            <person name="Lang F.B.F."/>
            <person name="Roger A.J."/>
            <person name="Ruiz-Trillo I."/>
            <person name="Lander E."/>
            <person name="Nusbaum C."/>
        </authorList>
    </citation>
    <scope>NUCLEOTIDE SEQUENCE [LARGE SCALE GENOMIC DNA]</scope>
    <source>
        <strain evidence="2 3">ATCC 50062</strain>
    </source>
</reference>
<dbReference type="AlphaFoldDB" id="A0A0L0DVQ1"/>
<organism evidence="2 3">
    <name type="scientific">Thecamonas trahens ATCC 50062</name>
    <dbReference type="NCBI Taxonomy" id="461836"/>
    <lineage>
        <taxon>Eukaryota</taxon>
        <taxon>Apusozoa</taxon>
        <taxon>Apusomonadida</taxon>
        <taxon>Apusomonadidae</taxon>
        <taxon>Thecamonas</taxon>
    </lineage>
</organism>
<gene>
    <name evidence="2" type="ORF">AMSG_02270</name>
</gene>
<keyword evidence="1" id="KW-0175">Coiled coil</keyword>
<sequence>MTFDLEQVLHHRVVRTGEAEGESAVPSASERSAAIAAAEEALAAAKAAHVQALRDAKTALDAHEKALATAEAAQATLDELGAGIEHLESQLAEATEAAAAAAPKVKATEAAADAAADAVDDANDELERVTALPVGVVYEKDLPRPYRVVAPADPISHNTCRDRLSLWLNAHGVVIKAEYA</sequence>